<dbReference type="GO" id="GO:0004540">
    <property type="term" value="F:RNA nuclease activity"/>
    <property type="evidence" value="ECO:0007669"/>
    <property type="project" value="InterPro"/>
</dbReference>
<gene>
    <name evidence="6" type="ORF">AW08_03788</name>
</gene>
<evidence type="ECO:0000256" key="2">
    <source>
        <dbReference type="ARBA" id="ARBA00022649"/>
    </source>
</evidence>
<dbReference type="EMBL" id="JFAX01000040">
    <property type="protein sequence ID" value="EXI64188.1"/>
    <property type="molecule type" value="Genomic_DNA"/>
</dbReference>
<reference evidence="6" key="1">
    <citation type="submission" date="2014-02" db="EMBL/GenBank/DDBJ databases">
        <title>Expanding our view of genomic diversity in Candidatus Accumulibacter clades.</title>
        <authorList>
            <person name="Skennerton C.T."/>
            <person name="Barr J.J."/>
            <person name="Slater F.R."/>
            <person name="Bond P.L."/>
            <person name="Tyson G.W."/>
        </authorList>
    </citation>
    <scope>NUCLEOTIDE SEQUENCE [LARGE SCALE GENOMIC DNA]</scope>
</reference>
<dbReference type="PANTHER" id="PTHR34139:SF1">
    <property type="entry name" value="RNASE MJ1380-RELATED"/>
    <property type="match status" value="1"/>
</dbReference>
<evidence type="ECO:0000313" key="6">
    <source>
        <dbReference type="EMBL" id="EXI64188.1"/>
    </source>
</evidence>
<protein>
    <recommendedName>
        <fullName evidence="8">DUF86 domain-containing protein</fullName>
    </recommendedName>
</protein>
<dbReference type="AlphaFoldDB" id="A0A011M3L2"/>
<dbReference type="GO" id="GO:0016787">
    <property type="term" value="F:hydrolase activity"/>
    <property type="evidence" value="ECO:0007669"/>
    <property type="project" value="UniProtKB-KW"/>
</dbReference>
<evidence type="ECO:0000256" key="5">
    <source>
        <dbReference type="ARBA" id="ARBA00022801"/>
    </source>
</evidence>
<evidence type="ECO:0000256" key="3">
    <source>
        <dbReference type="ARBA" id="ARBA00022722"/>
    </source>
</evidence>
<dbReference type="GO" id="GO:0110001">
    <property type="term" value="C:toxin-antitoxin complex"/>
    <property type="evidence" value="ECO:0007669"/>
    <property type="project" value="InterPro"/>
</dbReference>
<proteinExistence type="predicted"/>
<evidence type="ECO:0000256" key="4">
    <source>
        <dbReference type="ARBA" id="ARBA00022741"/>
    </source>
</evidence>
<dbReference type="Proteomes" id="UP000020218">
    <property type="component" value="Unassembled WGS sequence"/>
</dbReference>
<dbReference type="STRING" id="1454001.AW08_03788"/>
<dbReference type="PANTHER" id="PTHR34139">
    <property type="entry name" value="UPF0331 PROTEIN MJ0127"/>
    <property type="match status" value="1"/>
</dbReference>
<dbReference type="Pfam" id="PF01934">
    <property type="entry name" value="HepT-like"/>
    <property type="match status" value="1"/>
</dbReference>
<keyword evidence="4" id="KW-0547">Nucleotide-binding</keyword>
<keyword evidence="2" id="KW-1277">Toxin-antitoxin system</keyword>
<evidence type="ECO:0008006" key="8">
    <source>
        <dbReference type="Google" id="ProtNLM"/>
    </source>
</evidence>
<dbReference type="InterPro" id="IPR051813">
    <property type="entry name" value="HepT_RNase_toxin"/>
</dbReference>
<name>A0A011M3L2_9PROT</name>
<dbReference type="PATRIC" id="fig|1454001.3.peg.3815"/>
<comment type="caution">
    <text evidence="6">The sequence shown here is derived from an EMBL/GenBank/DDBJ whole genome shotgun (WGS) entry which is preliminary data.</text>
</comment>
<sequence>MRCLALARAAEIVGDAAAQVSEAGRDGLPAIPWAQVVGMCNRLVHAYFDVNRNILWDTVHRSLPMLIAQLKAATASG</sequence>
<keyword evidence="3" id="KW-0540">Nuclease</keyword>
<keyword evidence="7" id="KW-1185">Reference proteome</keyword>
<keyword evidence="5" id="KW-0378">Hydrolase</keyword>
<evidence type="ECO:0000256" key="1">
    <source>
        <dbReference type="ARBA" id="ARBA00022553"/>
    </source>
</evidence>
<accession>A0A011M3L2</accession>
<dbReference type="GO" id="GO:0000166">
    <property type="term" value="F:nucleotide binding"/>
    <property type="evidence" value="ECO:0007669"/>
    <property type="project" value="UniProtKB-KW"/>
</dbReference>
<organism evidence="6 7">
    <name type="scientific">Candidatus Accumulibacter adjunctus</name>
    <dbReference type="NCBI Taxonomy" id="1454001"/>
    <lineage>
        <taxon>Bacteria</taxon>
        <taxon>Pseudomonadati</taxon>
        <taxon>Pseudomonadota</taxon>
        <taxon>Betaproteobacteria</taxon>
        <taxon>Candidatus Accumulibacter</taxon>
    </lineage>
</organism>
<dbReference type="InterPro" id="IPR008201">
    <property type="entry name" value="HepT-like"/>
</dbReference>
<evidence type="ECO:0000313" key="7">
    <source>
        <dbReference type="Proteomes" id="UP000020218"/>
    </source>
</evidence>
<keyword evidence="1" id="KW-0597">Phosphoprotein</keyword>